<dbReference type="PANTHER" id="PTHR13158:SF5">
    <property type="entry name" value="NAD KINASE 2, MITOCHONDRIAL"/>
    <property type="match status" value="1"/>
</dbReference>
<protein>
    <submittedName>
        <fullName evidence="1">Sugar kinase</fullName>
    </submittedName>
</protein>
<keyword evidence="1" id="KW-0418">Kinase</keyword>
<name>A0A401ZMJ7_9CHLR</name>
<evidence type="ECO:0000313" key="2">
    <source>
        <dbReference type="Proteomes" id="UP000287224"/>
    </source>
</evidence>
<dbReference type="SUPFAM" id="SSF111331">
    <property type="entry name" value="NAD kinase/diacylglycerol kinase-like"/>
    <property type="match status" value="1"/>
</dbReference>
<dbReference type="PANTHER" id="PTHR13158">
    <property type="match status" value="1"/>
</dbReference>
<dbReference type="Proteomes" id="UP000287224">
    <property type="component" value="Unassembled WGS sequence"/>
</dbReference>
<keyword evidence="1" id="KW-0808">Transferase</keyword>
<dbReference type="Gene3D" id="3.40.50.10330">
    <property type="entry name" value="Probable inorganic polyphosphate/atp-NAD kinase, domain 1"/>
    <property type="match status" value="1"/>
</dbReference>
<dbReference type="GO" id="GO:0003951">
    <property type="term" value="F:NAD+ kinase activity"/>
    <property type="evidence" value="ECO:0007669"/>
    <property type="project" value="TreeGrafter"/>
</dbReference>
<evidence type="ECO:0000313" key="1">
    <source>
        <dbReference type="EMBL" id="GCE08062.1"/>
    </source>
</evidence>
<accession>A0A401ZMJ7</accession>
<dbReference type="AlphaFoldDB" id="A0A401ZMJ7"/>
<dbReference type="GO" id="GO:0019674">
    <property type="term" value="P:NAD+ metabolic process"/>
    <property type="evidence" value="ECO:0007669"/>
    <property type="project" value="TreeGrafter"/>
</dbReference>
<organism evidence="1 2">
    <name type="scientific">Dictyobacter aurantiacus</name>
    <dbReference type="NCBI Taxonomy" id="1936993"/>
    <lineage>
        <taxon>Bacteria</taxon>
        <taxon>Bacillati</taxon>
        <taxon>Chloroflexota</taxon>
        <taxon>Ktedonobacteria</taxon>
        <taxon>Ktedonobacterales</taxon>
        <taxon>Dictyobacteraceae</taxon>
        <taxon>Dictyobacter</taxon>
    </lineage>
</organism>
<gene>
    <name evidence="1" type="ORF">KDAU_53910</name>
</gene>
<dbReference type="EMBL" id="BIFQ01000002">
    <property type="protein sequence ID" value="GCE08062.1"/>
    <property type="molecule type" value="Genomic_DNA"/>
</dbReference>
<dbReference type="InterPro" id="IPR017438">
    <property type="entry name" value="ATP-NAD_kinase_N"/>
</dbReference>
<dbReference type="InterPro" id="IPR016064">
    <property type="entry name" value="NAD/diacylglycerol_kinase_sf"/>
</dbReference>
<reference evidence="2" key="1">
    <citation type="submission" date="2018-12" db="EMBL/GenBank/DDBJ databases">
        <title>Tengunoibacter tsumagoiensis gen. nov., sp. nov., Dictyobacter kobayashii sp. nov., D. alpinus sp. nov., and D. joshuensis sp. nov. and description of Dictyobacteraceae fam. nov. within the order Ktedonobacterales isolated from Tengu-no-mugimeshi.</title>
        <authorList>
            <person name="Wang C.M."/>
            <person name="Zheng Y."/>
            <person name="Sakai Y."/>
            <person name="Toyoda A."/>
            <person name="Minakuchi Y."/>
            <person name="Abe K."/>
            <person name="Yokota A."/>
            <person name="Yabe S."/>
        </authorList>
    </citation>
    <scope>NUCLEOTIDE SEQUENCE [LARGE SCALE GENOMIC DNA]</scope>
    <source>
        <strain evidence="2">S-27</strain>
    </source>
</reference>
<dbReference type="OrthoDB" id="1889537at2"/>
<proteinExistence type="predicted"/>
<sequence>MSEIERIIVVTKKTALEELVYRLNSKEQARFYLEQNQIPFQDYELEDQQYQQALTSVKRQLPGELKQQFIEREFLSTYQFDEHDLVVTLGPDGLVINTAKYLTTQTILALNPDPRRVDGVLIPFHYEEARSAVARLRQGRGKVTRLSMVKAALNDGQVLYGINDLFIGPRTHTSARYRLQLGSQSEAQISSGIIVSTGAGCTGWFRSITQGAWSVASYFGGGGAQPPSSEQLALGWESEQAWFTVREPFVSRVSQANLVFGQLQRGQELVITSQMPENGVIFSDGIESDYLAFPSGFIARIGLAERKAHLLVKK</sequence>
<dbReference type="RefSeq" id="WP_126600349.1">
    <property type="nucleotide sequence ID" value="NZ_BIFQ01000002.1"/>
</dbReference>
<keyword evidence="2" id="KW-1185">Reference proteome</keyword>
<comment type="caution">
    <text evidence="1">The sequence shown here is derived from an EMBL/GenBank/DDBJ whole genome shotgun (WGS) entry which is preliminary data.</text>
</comment>